<dbReference type="AlphaFoldDB" id="A0A8J4EDN2"/>
<dbReference type="PANTHER" id="PTHR30346:SF28">
    <property type="entry name" value="HTH-TYPE TRANSCRIPTIONAL REGULATOR CYNR"/>
    <property type="match status" value="1"/>
</dbReference>
<dbReference type="Pfam" id="PF00126">
    <property type="entry name" value="HTH_1"/>
    <property type="match status" value="1"/>
</dbReference>
<gene>
    <name evidence="7" type="ORF">Voc01_057860</name>
</gene>
<evidence type="ECO:0000256" key="5">
    <source>
        <dbReference type="SAM" id="MobiDB-lite"/>
    </source>
</evidence>
<dbReference type="Proteomes" id="UP000635606">
    <property type="component" value="Unassembled WGS sequence"/>
</dbReference>
<reference evidence="7" key="1">
    <citation type="submission" date="2021-01" db="EMBL/GenBank/DDBJ databases">
        <title>Whole genome shotgun sequence of Virgisporangium ochraceum NBRC 16418.</title>
        <authorList>
            <person name="Komaki H."/>
            <person name="Tamura T."/>
        </authorList>
    </citation>
    <scope>NUCLEOTIDE SEQUENCE</scope>
    <source>
        <strain evidence="7">NBRC 16418</strain>
    </source>
</reference>
<dbReference type="FunFam" id="1.10.10.10:FF:000001">
    <property type="entry name" value="LysR family transcriptional regulator"/>
    <property type="match status" value="1"/>
</dbReference>
<dbReference type="InterPro" id="IPR036388">
    <property type="entry name" value="WH-like_DNA-bd_sf"/>
</dbReference>
<organism evidence="7 8">
    <name type="scientific">Virgisporangium ochraceum</name>
    <dbReference type="NCBI Taxonomy" id="65505"/>
    <lineage>
        <taxon>Bacteria</taxon>
        <taxon>Bacillati</taxon>
        <taxon>Actinomycetota</taxon>
        <taxon>Actinomycetes</taxon>
        <taxon>Micromonosporales</taxon>
        <taxon>Micromonosporaceae</taxon>
        <taxon>Virgisporangium</taxon>
    </lineage>
</organism>
<keyword evidence="4" id="KW-0804">Transcription</keyword>
<name>A0A8J4EDN2_9ACTN</name>
<dbReference type="PROSITE" id="PS50931">
    <property type="entry name" value="HTH_LYSR"/>
    <property type="match status" value="1"/>
</dbReference>
<comment type="caution">
    <text evidence="7">The sequence shown here is derived from an EMBL/GenBank/DDBJ whole genome shotgun (WGS) entry which is preliminary data.</text>
</comment>
<dbReference type="InterPro" id="IPR000847">
    <property type="entry name" value="LysR_HTH_N"/>
</dbReference>
<evidence type="ECO:0000256" key="4">
    <source>
        <dbReference type="ARBA" id="ARBA00023163"/>
    </source>
</evidence>
<feature type="domain" description="HTH lysR-type" evidence="6">
    <location>
        <begin position="1"/>
        <end position="58"/>
    </location>
</feature>
<dbReference type="SUPFAM" id="SSF46785">
    <property type="entry name" value="Winged helix' DNA-binding domain"/>
    <property type="match status" value="1"/>
</dbReference>
<dbReference type="SUPFAM" id="SSF53850">
    <property type="entry name" value="Periplasmic binding protein-like II"/>
    <property type="match status" value="1"/>
</dbReference>
<keyword evidence="3" id="KW-0238">DNA-binding</keyword>
<comment type="similarity">
    <text evidence="1">Belongs to the LysR transcriptional regulatory family.</text>
</comment>
<evidence type="ECO:0000259" key="6">
    <source>
        <dbReference type="PROSITE" id="PS50931"/>
    </source>
</evidence>
<proteinExistence type="inferred from homology"/>
<evidence type="ECO:0000256" key="2">
    <source>
        <dbReference type="ARBA" id="ARBA00023015"/>
    </source>
</evidence>
<keyword evidence="2" id="KW-0805">Transcription regulation</keyword>
<evidence type="ECO:0000256" key="1">
    <source>
        <dbReference type="ARBA" id="ARBA00009437"/>
    </source>
</evidence>
<dbReference type="PANTHER" id="PTHR30346">
    <property type="entry name" value="TRANSCRIPTIONAL DUAL REGULATOR HCAR-RELATED"/>
    <property type="match status" value="1"/>
</dbReference>
<dbReference type="EMBL" id="BOPH01000083">
    <property type="protein sequence ID" value="GIJ70869.1"/>
    <property type="molecule type" value="Genomic_DNA"/>
</dbReference>
<dbReference type="Gene3D" id="1.10.10.10">
    <property type="entry name" value="Winged helix-like DNA-binding domain superfamily/Winged helix DNA-binding domain"/>
    <property type="match status" value="1"/>
</dbReference>
<evidence type="ECO:0000313" key="8">
    <source>
        <dbReference type="Proteomes" id="UP000635606"/>
    </source>
</evidence>
<protein>
    <submittedName>
        <fullName evidence="7">LysR family transcriptional regulator</fullName>
    </submittedName>
</protein>
<accession>A0A8J4EDN2</accession>
<dbReference type="GO" id="GO:0003700">
    <property type="term" value="F:DNA-binding transcription factor activity"/>
    <property type="evidence" value="ECO:0007669"/>
    <property type="project" value="InterPro"/>
</dbReference>
<dbReference type="GO" id="GO:0032993">
    <property type="term" value="C:protein-DNA complex"/>
    <property type="evidence" value="ECO:0007669"/>
    <property type="project" value="TreeGrafter"/>
</dbReference>
<evidence type="ECO:0000256" key="3">
    <source>
        <dbReference type="ARBA" id="ARBA00023125"/>
    </source>
</evidence>
<dbReference type="InterPro" id="IPR005119">
    <property type="entry name" value="LysR_subst-bd"/>
</dbReference>
<dbReference type="PRINTS" id="PR00039">
    <property type="entry name" value="HTHLYSR"/>
</dbReference>
<dbReference type="GO" id="GO:0003677">
    <property type="term" value="F:DNA binding"/>
    <property type="evidence" value="ECO:0007669"/>
    <property type="project" value="UniProtKB-KW"/>
</dbReference>
<evidence type="ECO:0000313" key="7">
    <source>
        <dbReference type="EMBL" id="GIJ70869.1"/>
    </source>
</evidence>
<feature type="region of interest" description="Disordered" evidence="5">
    <location>
        <begin position="299"/>
        <end position="334"/>
    </location>
</feature>
<keyword evidence="8" id="KW-1185">Reference proteome</keyword>
<dbReference type="Pfam" id="PF03466">
    <property type="entry name" value="LysR_substrate"/>
    <property type="match status" value="1"/>
</dbReference>
<sequence>MELRHLEYFVAVAEERNFTRAAARLHIVQSAVSAAVKALERDLGAALLDRNSKRVLLTDAGEALLPRARIALDAARDAADAVAEVRGGLRGTLRLGTMTSVGLIDVPALLGEFHRHHPGVLVRTSAAPSGSRGLLDALVERRLDVAFVSWPGPAPAGIDLTDLAHSVIDLVVPAGHPFAGRAAVPIDDLAGLDFIDSPVGFGNRTVIDRAFAAAGLRRRVTIEITDIATGVAYVRHGLGVALLPRFILGGAGGVATLTVTGADLRWPLSLATPTDRPPAAPARALIALVRDVLADPVTRSGVASRPLPDPAAPARSGRRSRAAPPTRHRDPGRR</sequence>
<dbReference type="InterPro" id="IPR036390">
    <property type="entry name" value="WH_DNA-bd_sf"/>
</dbReference>
<dbReference type="RefSeq" id="WP_203930764.1">
    <property type="nucleotide sequence ID" value="NZ_BOPH01000083.1"/>
</dbReference>
<dbReference type="Gene3D" id="3.40.190.290">
    <property type="match status" value="1"/>
</dbReference>